<evidence type="ECO:0000256" key="5">
    <source>
        <dbReference type="ARBA" id="ARBA00023277"/>
    </source>
</evidence>
<keyword evidence="6" id="KW-0170">Cobalt</keyword>
<reference evidence="9 10" key="1">
    <citation type="submission" date="2018-06" db="EMBL/GenBank/DDBJ databases">
        <title>Complete Genomes of Monosporascus.</title>
        <authorList>
            <person name="Robinson A.J."/>
            <person name="Natvig D.O."/>
        </authorList>
    </citation>
    <scope>NUCLEOTIDE SEQUENCE [LARGE SCALE GENOMIC DNA]</scope>
    <source>
        <strain evidence="9 10">CBS 609.92</strain>
    </source>
</reference>
<evidence type="ECO:0000256" key="7">
    <source>
        <dbReference type="SAM" id="SignalP"/>
    </source>
</evidence>
<evidence type="ECO:0000256" key="1">
    <source>
        <dbReference type="ARBA" id="ARBA00001941"/>
    </source>
</evidence>
<name>A0ABY0HC11_9PEZI</name>
<dbReference type="Proteomes" id="UP000294003">
    <property type="component" value="Unassembled WGS sequence"/>
</dbReference>
<evidence type="ECO:0000256" key="2">
    <source>
        <dbReference type="ARBA" id="ARBA00022723"/>
    </source>
</evidence>
<evidence type="ECO:0000256" key="3">
    <source>
        <dbReference type="ARBA" id="ARBA00022729"/>
    </source>
</evidence>
<gene>
    <name evidence="9" type="ORF">DL762_004467</name>
</gene>
<evidence type="ECO:0000256" key="4">
    <source>
        <dbReference type="ARBA" id="ARBA00022801"/>
    </source>
</evidence>
<dbReference type="InterPro" id="IPR011330">
    <property type="entry name" value="Glyco_hydro/deAcase_b/a-brl"/>
</dbReference>
<dbReference type="CDD" id="cd10951">
    <property type="entry name" value="CE4_ClCDA_like"/>
    <property type="match status" value="1"/>
</dbReference>
<evidence type="ECO:0000313" key="9">
    <source>
        <dbReference type="EMBL" id="RYO87042.1"/>
    </source>
</evidence>
<dbReference type="PANTHER" id="PTHR46471:SF2">
    <property type="entry name" value="CHITIN DEACETYLASE-RELATED"/>
    <property type="match status" value="1"/>
</dbReference>
<accession>A0ABY0HC11</accession>
<dbReference type="Pfam" id="PF01522">
    <property type="entry name" value="Polysacc_deac_1"/>
    <property type="match status" value="1"/>
</dbReference>
<proteinExistence type="predicted"/>
<dbReference type="EMBL" id="QJNS01000106">
    <property type="protein sequence ID" value="RYO87042.1"/>
    <property type="molecule type" value="Genomic_DNA"/>
</dbReference>
<keyword evidence="3 7" id="KW-0732">Signal</keyword>
<dbReference type="PROSITE" id="PS51677">
    <property type="entry name" value="NODB"/>
    <property type="match status" value="1"/>
</dbReference>
<keyword evidence="4" id="KW-0378">Hydrolase</keyword>
<keyword evidence="2" id="KW-0479">Metal-binding</keyword>
<sequence length="243" mass="26819">MYKQVLSYMVLASHALALPTLSTRQSNVPYGTVIYSCTQPGVVALTFDDGPFIYTEQLLNTLRASGQRATFFINGQNWDNINNHVSTVRRMVAEGHQVGSHTWSHADLATPDAAGVTSQMTQLEAALSSILGYFPQYMRPPYFSYNDAVLRTLGSLGYHVIQCDIDTLDWRYNTPATTGMSYSTYENGLNGGGTNSLMHDIHQTTVETLVPRVLSLLAQRGLRSVPVGECLGDAPANWYRTSR</sequence>
<evidence type="ECO:0000259" key="8">
    <source>
        <dbReference type="PROSITE" id="PS51677"/>
    </source>
</evidence>
<dbReference type="SUPFAM" id="SSF88713">
    <property type="entry name" value="Glycoside hydrolase/deacetylase"/>
    <property type="match status" value="1"/>
</dbReference>
<keyword evidence="5" id="KW-0119">Carbohydrate metabolism</keyword>
<dbReference type="Gene3D" id="3.20.20.370">
    <property type="entry name" value="Glycoside hydrolase/deacetylase"/>
    <property type="match status" value="1"/>
</dbReference>
<organism evidence="9 10">
    <name type="scientific">Monosporascus cannonballus</name>
    <dbReference type="NCBI Taxonomy" id="155416"/>
    <lineage>
        <taxon>Eukaryota</taxon>
        <taxon>Fungi</taxon>
        <taxon>Dikarya</taxon>
        <taxon>Ascomycota</taxon>
        <taxon>Pezizomycotina</taxon>
        <taxon>Sordariomycetes</taxon>
        <taxon>Xylariomycetidae</taxon>
        <taxon>Xylariales</taxon>
        <taxon>Xylariales incertae sedis</taxon>
        <taxon>Monosporascus</taxon>
    </lineage>
</organism>
<keyword evidence="10" id="KW-1185">Reference proteome</keyword>
<dbReference type="PANTHER" id="PTHR46471">
    <property type="entry name" value="CHITIN DEACETYLASE"/>
    <property type="match status" value="1"/>
</dbReference>
<feature type="signal peptide" evidence="7">
    <location>
        <begin position="1"/>
        <end position="17"/>
    </location>
</feature>
<dbReference type="InterPro" id="IPR002509">
    <property type="entry name" value="NODB_dom"/>
</dbReference>
<feature type="chain" id="PRO_5045659970" description="NodB homology domain-containing protein" evidence="7">
    <location>
        <begin position="18"/>
        <end position="243"/>
    </location>
</feature>
<evidence type="ECO:0000256" key="6">
    <source>
        <dbReference type="ARBA" id="ARBA00023285"/>
    </source>
</evidence>
<comment type="caution">
    <text evidence="9">The sequence shown here is derived from an EMBL/GenBank/DDBJ whole genome shotgun (WGS) entry which is preliminary data.</text>
</comment>
<comment type="cofactor">
    <cofactor evidence="1">
        <name>Co(2+)</name>
        <dbReference type="ChEBI" id="CHEBI:48828"/>
    </cofactor>
</comment>
<evidence type="ECO:0000313" key="10">
    <source>
        <dbReference type="Proteomes" id="UP000294003"/>
    </source>
</evidence>
<protein>
    <recommendedName>
        <fullName evidence="8">NodB homology domain-containing protein</fullName>
    </recommendedName>
</protein>
<feature type="domain" description="NodB homology" evidence="8">
    <location>
        <begin position="41"/>
        <end position="225"/>
    </location>
</feature>